<name>A0A6A1WB99_9ROSI</name>
<sequence>MVVKMMRWRPWPPLLSKKYEVRLVVRKLEWCDLVPEGADKGGAGARLTVEIKWKGPKLALSSLRRTAVKRNFTREVVVEAGAGSQQNGVVEWDEEFQNLCNLSSYRDNVFHPWDLAFTVYNGSNRGQGPKNKVPVVGTASLNLAEYASAADQKEFELNIPLTLPGNAAEPSPELCISLSLLELRTAQETTEPVQRLTVPVPLPTEAGEIISAEKDELSAIKAGLRKVKIFTEYVSTRRAKKACREEEGSEGRCSTRSDDGEYSYPFDTDSLDDLEDGDSEEAKENSSVRKSFSYGSLAYANYAGGSFYSSMRINNDDEGWVYYSNRKSDVGCSNPKDSTTSVSEPSLLQSSKRSILPWRKRKLSFRSPKAKGEPLLKKAYGEEGGDDIDFDRRQLSSDESVSLGWLKAEEDSYANRSSVSEFGDDNFAVGSWENKEVTSRDGHLKLETQVFFASIDQRSERAAGESACTALVAVIADWFQNNHDLMPIKSQFDSLIREGSLEWRNLCENETYKERFPDKHFDLETVLQAKIRPLSVVPGKSFIGFFHPEGMEEGRFDFLQGAMSFDNIWDEISRSGSDCPGNGEPQVYIVSWNDHFFILKVEPEAYYIIDTLGERLYEGCNQAYVLKFDRDTVIYKIPDAVKSKEEKTAGDQQIVTAADPKNRQAQLANTKEEGSVAAGAVVTKPEEPSKSEEEQEVVCLGKESCKEYIKSFLAAIPLRELEVDIKKGLMTSTPLHHRLQIEFHYTQFLQSVPDSAAEMTVATI</sequence>
<feature type="region of interest" description="Disordered" evidence="1">
    <location>
        <begin position="244"/>
        <end position="287"/>
    </location>
</feature>
<dbReference type="Pfam" id="PF10358">
    <property type="entry name" value="NT-C2"/>
    <property type="match status" value="1"/>
</dbReference>
<dbReference type="OrthoDB" id="733571at2759"/>
<accession>A0A6A1WB99</accession>
<dbReference type="AlphaFoldDB" id="A0A6A1WB99"/>
<reference evidence="4" key="1">
    <citation type="submission" date="2018-07" db="EMBL/GenBank/DDBJ databases">
        <authorList>
            <person name="Gao Z.-S."/>
            <person name="Jia H.-M."/>
            <person name="Jia H.-J."/>
            <person name="Cai Q.-L."/>
            <person name="Wang Y."/>
            <person name="Zhao H.-B."/>
        </authorList>
    </citation>
    <scope>NUCLEOTIDE SEQUENCE</scope>
    <source>
        <tissue evidence="4">Leaves</tissue>
    </source>
</reference>
<keyword evidence="5" id="KW-1185">Reference proteome</keyword>
<feature type="compositionally biased region" description="Basic and acidic residues" evidence="1">
    <location>
        <begin position="244"/>
        <end position="259"/>
    </location>
</feature>
<proteinExistence type="predicted"/>
<dbReference type="EMBL" id="RXIC02000020">
    <property type="protein sequence ID" value="KAB1222542.1"/>
    <property type="molecule type" value="Genomic_DNA"/>
</dbReference>
<evidence type="ECO:0000313" key="4">
    <source>
        <dbReference type="EMBL" id="KAB1222542.1"/>
    </source>
</evidence>
<dbReference type="PROSITE" id="PS51840">
    <property type="entry name" value="C2_NT"/>
    <property type="match status" value="1"/>
</dbReference>
<evidence type="ECO:0000313" key="3">
    <source>
        <dbReference type="EMBL" id="KAB1216352.1"/>
    </source>
</evidence>
<dbReference type="PANTHER" id="PTHR31182">
    <property type="entry name" value="C2 NT-TYPE DOMAIN-CONTAINING PROTEIN"/>
    <property type="match status" value="1"/>
</dbReference>
<comment type="caution">
    <text evidence="4">The sequence shown here is derived from an EMBL/GenBank/DDBJ whole genome shotgun (WGS) entry which is preliminary data.</text>
</comment>
<dbReference type="PANTHER" id="PTHR31182:SF15">
    <property type="entry name" value="F26K24.5 PROTEIN"/>
    <property type="match status" value="1"/>
</dbReference>
<protein>
    <recommendedName>
        <fullName evidence="2">C2 NT-type domain-containing protein</fullName>
    </recommendedName>
</protein>
<dbReference type="Proteomes" id="UP000516437">
    <property type="component" value="Chromosome 2"/>
</dbReference>
<evidence type="ECO:0000313" key="5">
    <source>
        <dbReference type="Proteomes" id="UP000516437"/>
    </source>
</evidence>
<dbReference type="Proteomes" id="UP000516437">
    <property type="component" value="Chromosome 4"/>
</dbReference>
<feature type="domain" description="C2 NT-type" evidence="2">
    <location>
        <begin position="9"/>
        <end position="182"/>
    </location>
</feature>
<organism evidence="4 5">
    <name type="scientific">Morella rubra</name>
    <name type="common">Chinese bayberry</name>
    <dbReference type="NCBI Taxonomy" id="262757"/>
    <lineage>
        <taxon>Eukaryota</taxon>
        <taxon>Viridiplantae</taxon>
        <taxon>Streptophyta</taxon>
        <taxon>Embryophyta</taxon>
        <taxon>Tracheophyta</taxon>
        <taxon>Spermatophyta</taxon>
        <taxon>Magnoliopsida</taxon>
        <taxon>eudicotyledons</taxon>
        <taxon>Gunneridae</taxon>
        <taxon>Pentapetalae</taxon>
        <taxon>rosids</taxon>
        <taxon>fabids</taxon>
        <taxon>Fagales</taxon>
        <taxon>Myricaceae</taxon>
        <taxon>Morella</taxon>
    </lineage>
</organism>
<dbReference type="InterPro" id="IPR019448">
    <property type="entry name" value="NT-C2"/>
</dbReference>
<reference evidence="4 5" key="2">
    <citation type="journal article" date="2019" name="Plant Biotechnol. J.">
        <title>The red bayberry genome and genetic basis of sex determination.</title>
        <authorList>
            <person name="Jia H.M."/>
            <person name="Jia H.J."/>
            <person name="Cai Q.L."/>
            <person name="Wang Y."/>
            <person name="Zhao H.B."/>
            <person name="Yang W.F."/>
            <person name="Wang G.Y."/>
            <person name="Li Y.H."/>
            <person name="Zhan D.L."/>
            <person name="Shen Y.T."/>
            <person name="Niu Q.F."/>
            <person name="Chang L."/>
            <person name="Qiu J."/>
            <person name="Zhao L."/>
            <person name="Xie H.B."/>
            <person name="Fu W.Y."/>
            <person name="Jin J."/>
            <person name="Li X.W."/>
            <person name="Jiao Y."/>
            <person name="Zhou C.C."/>
            <person name="Tu T."/>
            <person name="Chai C.Y."/>
            <person name="Gao J.L."/>
            <person name="Fan L.J."/>
            <person name="van de Weg E."/>
            <person name="Wang J.Y."/>
            <person name="Gao Z.S."/>
        </authorList>
    </citation>
    <scope>NUCLEOTIDE SEQUENCE [LARGE SCALE GENOMIC DNA]</scope>
    <source>
        <tissue evidence="4">Leaves</tissue>
    </source>
</reference>
<dbReference type="EMBL" id="RXIC02000022">
    <property type="protein sequence ID" value="KAB1216352.1"/>
    <property type="molecule type" value="Genomic_DNA"/>
</dbReference>
<feature type="compositionally biased region" description="Acidic residues" evidence="1">
    <location>
        <begin position="269"/>
        <end position="279"/>
    </location>
</feature>
<gene>
    <name evidence="4" type="ORF">CJ030_MR2G013451</name>
    <name evidence="3" type="ORF">CJ030_MR4G000585</name>
</gene>
<reference evidence="4" key="3">
    <citation type="submission" date="2019-09" db="EMBL/GenBank/DDBJ databases">
        <authorList>
            <person name="Gao Z."/>
        </authorList>
    </citation>
    <scope>NUCLEOTIDE SEQUENCE</scope>
    <source>
        <tissue evidence="4">Leaves</tissue>
    </source>
</reference>
<evidence type="ECO:0000259" key="2">
    <source>
        <dbReference type="PROSITE" id="PS51840"/>
    </source>
</evidence>
<evidence type="ECO:0000256" key="1">
    <source>
        <dbReference type="SAM" id="MobiDB-lite"/>
    </source>
</evidence>